<dbReference type="RefSeq" id="WP_338833878.1">
    <property type="nucleotide sequence ID" value="NZ_CP147711.1"/>
</dbReference>
<reference evidence="2" key="2">
    <citation type="submission" date="2024-03" db="EMBL/GenBank/DDBJ databases">
        <authorList>
            <person name="Bromfield E.S.P."/>
            <person name="Cloutier S."/>
        </authorList>
    </citation>
    <scope>NUCLEOTIDE SEQUENCE</scope>
    <source>
        <strain evidence="2">5S5</strain>
    </source>
</reference>
<gene>
    <name evidence="2" type="ORF">WDK88_40755</name>
</gene>
<evidence type="ECO:0008006" key="4">
    <source>
        <dbReference type="Google" id="ProtNLM"/>
    </source>
</evidence>
<sequence>MDKRIIMTAVCSALGSIGASGFALAETVGRYECNIVGVVSQEPIGDKDGHRITGVQYSCSGVEGLVKGAVYSGTSTSEWDGPQGTYLSGGGTVRAAGGLAVTEITEGKGAAVMKDGKPAGSESSGKALFKFASGTLATLSGKTVRWETKPTGVGRFSIELTDDSGTVAVSTSKQ</sequence>
<feature type="signal peptide" evidence="1">
    <location>
        <begin position="1"/>
        <end position="25"/>
    </location>
</feature>
<evidence type="ECO:0000313" key="3">
    <source>
        <dbReference type="Proteomes" id="UP001432046"/>
    </source>
</evidence>
<keyword evidence="1" id="KW-0732">Signal</keyword>
<organism evidence="2 3">
    <name type="scientific">Bradyrhizobium septentrionale</name>
    <dbReference type="NCBI Taxonomy" id="1404411"/>
    <lineage>
        <taxon>Bacteria</taxon>
        <taxon>Pseudomonadati</taxon>
        <taxon>Pseudomonadota</taxon>
        <taxon>Alphaproteobacteria</taxon>
        <taxon>Hyphomicrobiales</taxon>
        <taxon>Nitrobacteraceae</taxon>
        <taxon>Bradyrhizobium</taxon>
    </lineage>
</organism>
<keyword evidence="3" id="KW-1185">Reference proteome</keyword>
<reference evidence="2" key="1">
    <citation type="journal article" date="2021" name="Int. J. Syst. Evol. Microbiol.">
        <title>Bradyrhizobium septentrionale sp. nov. (sv. septentrionale) and Bradyrhizobium quebecense sp. nov. (sv. septentrionale) associated with legumes native to Canada possess rearranged symbiosis genes and numerous insertion sequences.</title>
        <authorList>
            <person name="Bromfield E.S.P."/>
            <person name="Cloutier S."/>
        </authorList>
    </citation>
    <scope>NUCLEOTIDE SEQUENCE</scope>
    <source>
        <strain evidence="2">5S5</strain>
    </source>
</reference>
<name>A0ABZ2NZF9_9BRAD</name>
<protein>
    <recommendedName>
        <fullName evidence="4">DUF992 domain-containing protein</fullName>
    </recommendedName>
</protein>
<proteinExistence type="predicted"/>
<feature type="chain" id="PRO_5047078659" description="DUF992 domain-containing protein" evidence="1">
    <location>
        <begin position="26"/>
        <end position="174"/>
    </location>
</feature>
<evidence type="ECO:0000256" key="1">
    <source>
        <dbReference type="SAM" id="SignalP"/>
    </source>
</evidence>
<evidence type="ECO:0000313" key="2">
    <source>
        <dbReference type="EMBL" id="WXC79429.1"/>
    </source>
</evidence>
<dbReference type="Proteomes" id="UP001432046">
    <property type="component" value="Chromosome"/>
</dbReference>
<accession>A0ABZ2NZF9</accession>
<dbReference type="EMBL" id="CP147711">
    <property type="protein sequence ID" value="WXC79429.1"/>
    <property type="molecule type" value="Genomic_DNA"/>
</dbReference>